<dbReference type="GO" id="GO:0008270">
    <property type="term" value="F:zinc ion binding"/>
    <property type="evidence" value="ECO:0007669"/>
    <property type="project" value="UniProtKB-KW"/>
</dbReference>
<organism evidence="13 14">
    <name type="scientific">Capitella teleta</name>
    <name type="common">Polychaete worm</name>
    <dbReference type="NCBI Taxonomy" id="283909"/>
    <lineage>
        <taxon>Eukaryota</taxon>
        <taxon>Metazoa</taxon>
        <taxon>Spiralia</taxon>
        <taxon>Lophotrochozoa</taxon>
        <taxon>Annelida</taxon>
        <taxon>Polychaeta</taxon>
        <taxon>Sedentaria</taxon>
        <taxon>Scolecida</taxon>
        <taxon>Capitellidae</taxon>
        <taxon>Capitella</taxon>
    </lineage>
</organism>
<name>X1ZB38_CAPTE</name>
<dbReference type="PANTHER" id="PTHR10131:SF152">
    <property type="entry name" value="TNF RECEPTOR-ASSOCIATED FACTOR 6"/>
    <property type="match status" value="1"/>
</dbReference>
<dbReference type="InterPro" id="IPR049342">
    <property type="entry name" value="TRAF1-6_MATH_dom"/>
</dbReference>
<evidence type="ECO:0000256" key="8">
    <source>
        <dbReference type="SAM" id="Coils"/>
    </source>
</evidence>
<dbReference type="FunFam" id="3.30.40.10:FF:000179">
    <property type="entry name" value="TNF receptor-associated factor"/>
    <property type="match status" value="1"/>
</dbReference>
<proteinExistence type="predicted"/>
<reference evidence="13" key="3">
    <citation type="submission" date="2015-06" db="UniProtKB">
        <authorList>
            <consortium name="EnsemblMetazoa"/>
        </authorList>
    </citation>
    <scope>IDENTIFICATION</scope>
</reference>
<sequence>MLRSPPPSHSAEQNSSIDQGFDLPWEDGRVDKRYECPICLLVQRNPVQTSCGHRYCRACIYAWIRESPLCPTCNSALGTSKMFTDLIAEREIMSLRVKCSNEGCTQTFELANSESHNEKCLFRLVPCPNGCPNLLRRRSLDNHMANLCLLRVKVCEHCSEEVKAEDLPDHLNKCRELQISCELCGCRVQRSELMSHRESVCAKVIIPCCYSRFGCTERMQRQNLPSHYAACVHEHLQLVSQHVSILESQMRPSVASHRPASARLPQQLSFDSPYVTSDLIDTDPIKTAAPGGTAALLNEASDLAAQLVDAKRTIERLTSTVQQQTQKISSLERKIREIDGRHCNGVFYWQVNNYMDYKQTLLQGSTPVLHSPGFYSSFYGYKMCIRLNPNGIEQGSGTHVSVFLHFMKGENDALLRWPFKGKIVLSILDLISPDGCQQHIVDFLSSKPDLAAFRRPTSNRNHKGFGYLEFAPISVIEKGNYVKDNTLVVKAVIECEDESLIA</sequence>
<dbReference type="HOGENOM" id="CLU_021061_4_1_1"/>
<dbReference type="EnsemblMetazoa" id="CapteT167590">
    <property type="protein sequence ID" value="CapteP167590"/>
    <property type="gene ID" value="CapteG167590"/>
</dbReference>
<dbReference type="Pfam" id="PF13923">
    <property type="entry name" value="zf-C3HC4_2"/>
    <property type="match status" value="1"/>
</dbReference>
<evidence type="ECO:0000256" key="9">
    <source>
        <dbReference type="SAM" id="MobiDB-lite"/>
    </source>
</evidence>
<evidence type="ECO:0000259" key="12">
    <source>
        <dbReference type="PROSITE" id="PS50145"/>
    </source>
</evidence>
<dbReference type="GO" id="GO:0005737">
    <property type="term" value="C:cytoplasm"/>
    <property type="evidence" value="ECO:0007669"/>
    <property type="project" value="UniProtKB-SubCell"/>
</dbReference>
<dbReference type="PROSITE" id="PS00518">
    <property type="entry name" value="ZF_RING_1"/>
    <property type="match status" value="1"/>
</dbReference>
<dbReference type="OrthoDB" id="6475149at2759"/>
<dbReference type="InterPro" id="IPR013083">
    <property type="entry name" value="Znf_RING/FYVE/PHD"/>
</dbReference>
<dbReference type="PANTHER" id="PTHR10131">
    <property type="entry name" value="TNF RECEPTOR ASSOCIATED FACTOR"/>
    <property type="match status" value="1"/>
</dbReference>
<dbReference type="GO" id="GO:0042981">
    <property type="term" value="P:regulation of apoptotic process"/>
    <property type="evidence" value="ECO:0007669"/>
    <property type="project" value="InterPro"/>
</dbReference>
<keyword evidence="8" id="KW-0175">Coiled coil</keyword>
<accession>X1ZB38</accession>
<evidence type="ECO:0000313" key="13">
    <source>
        <dbReference type="EnsemblMetazoa" id="CapteP167590"/>
    </source>
</evidence>
<dbReference type="InterPro" id="IPR002083">
    <property type="entry name" value="MATH/TRAF_dom"/>
</dbReference>
<feature type="coiled-coil region" evidence="8">
    <location>
        <begin position="300"/>
        <end position="341"/>
    </location>
</feature>
<dbReference type="PIRSF" id="PIRSF015614">
    <property type="entry name" value="TRAF"/>
    <property type="match status" value="1"/>
</dbReference>
<keyword evidence="5 7" id="KW-0863">Zinc-finger</keyword>
<evidence type="ECO:0000256" key="3">
    <source>
        <dbReference type="ARBA" id="ARBA00022723"/>
    </source>
</evidence>
<dbReference type="Gene3D" id="3.30.40.10">
    <property type="entry name" value="Zinc/RING finger domain, C3HC4 (zinc finger)"/>
    <property type="match status" value="3"/>
</dbReference>
<reference evidence="14" key="2">
    <citation type="journal article" date="2013" name="Nature">
        <title>Insights into bilaterian evolution from three spiralian genomes.</title>
        <authorList>
            <person name="Simakov O."/>
            <person name="Marletaz F."/>
            <person name="Cho S.J."/>
            <person name="Edsinger-Gonzales E."/>
            <person name="Havlak P."/>
            <person name="Hellsten U."/>
            <person name="Kuo D.H."/>
            <person name="Larsson T."/>
            <person name="Lv J."/>
            <person name="Arendt D."/>
            <person name="Savage R."/>
            <person name="Osoegawa K."/>
            <person name="de Jong P."/>
            <person name="Grimwood J."/>
            <person name="Chapman J.A."/>
            <person name="Shapiro H."/>
            <person name="Aerts A."/>
            <person name="Otillar R.P."/>
            <person name="Terry A.Y."/>
            <person name="Boore J.L."/>
            <person name="Grigoriev I.V."/>
            <person name="Lindberg D.R."/>
            <person name="Seaver E.C."/>
            <person name="Weisblat D.A."/>
            <person name="Putnam N.H."/>
            <person name="Rokhsar D.S."/>
        </authorList>
    </citation>
    <scope>NUCLEOTIDE SEQUENCE</scope>
    <source>
        <strain evidence="14">I ESC-2004</strain>
    </source>
</reference>
<dbReference type="InterPro" id="IPR001293">
    <property type="entry name" value="Znf_TRAF"/>
</dbReference>
<evidence type="ECO:0000259" key="10">
    <source>
        <dbReference type="PROSITE" id="PS50089"/>
    </source>
</evidence>
<dbReference type="PROSITE" id="PS50145">
    <property type="entry name" value="ZF_TRAF"/>
    <property type="match status" value="2"/>
</dbReference>
<dbReference type="InterPro" id="IPR017907">
    <property type="entry name" value="Znf_RING_CS"/>
</dbReference>
<dbReference type="GO" id="GO:0045087">
    <property type="term" value="P:innate immune response"/>
    <property type="evidence" value="ECO:0007669"/>
    <property type="project" value="TreeGrafter"/>
</dbReference>
<feature type="domain" description="MATH" evidence="11">
    <location>
        <begin position="344"/>
        <end position="493"/>
    </location>
</feature>
<dbReference type="Pfam" id="PF21355">
    <property type="entry name" value="TRAF-mep_MATH"/>
    <property type="match status" value="1"/>
</dbReference>
<evidence type="ECO:0000256" key="2">
    <source>
        <dbReference type="ARBA" id="ARBA00022490"/>
    </source>
</evidence>
<dbReference type="Pfam" id="PF02176">
    <property type="entry name" value="zf-TRAF"/>
    <property type="match status" value="1"/>
</dbReference>
<keyword evidence="2" id="KW-0963">Cytoplasm</keyword>
<dbReference type="GO" id="GO:0061630">
    <property type="term" value="F:ubiquitin protein ligase activity"/>
    <property type="evidence" value="ECO:0007669"/>
    <property type="project" value="TreeGrafter"/>
</dbReference>
<protein>
    <submittedName>
        <fullName evidence="13">Uncharacterized protein</fullName>
    </submittedName>
</protein>
<dbReference type="UniPathway" id="UPA00143"/>
<keyword evidence="4" id="KW-0677">Repeat</keyword>
<dbReference type="GO" id="GO:0016567">
    <property type="term" value="P:protein ubiquitination"/>
    <property type="evidence" value="ECO:0007669"/>
    <property type="project" value="UniProtKB-UniPathway"/>
</dbReference>
<evidence type="ECO:0000259" key="11">
    <source>
        <dbReference type="PROSITE" id="PS50144"/>
    </source>
</evidence>
<feature type="zinc finger region" description="TRAF-type" evidence="7">
    <location>
        <begin position="170"/>
        <end position="224"/>
    </location>
</feature>
<keyword evidence="6 7" id="KW-0862">Zinc</keyword>
<evidence type="ECO:0000256" key="4">
    <source>
        <dbReference type="ARBA" id="ARBA00022737"/>
    </source>
</evidence>
<dbReference type="PROSITE" id="PS50089">
    <property type="entry name" value="ZF_RING_2"/>
    <property type="match status" value="1"/>
</dbReference>
<feature type="domain" description="TRAF-type" evidence="12">
    <location>
        <begin position="170"/>
        <end position="224"/>
    </location>
</feature>
<evidence type="ECO:0000313" key="14">
    <source>
        <dbReference type="Proteomes" id="UP000014760"/>
    </source>
</evidence>
<evidence type="ECO:0000256" key="6">
    <source>
        <dbReference type="ARBA" id="ARBA00022833"/>
    </source>
</evidence>
<dbReference type="SUPFAM" id="SSF49599">
    <property type="entry name" value="TRAF domain-like"/>
    <property type="match status" value="2"/>
</dbReference>
<dbReference type="InterPro" id="IPR012227">
    <property type="entry name" value="TNF_rcpt-assoc_TRAF_met"/>
</dbReference>
<feature type="domain" description="RING-type" evidence="10">
    <location>
        <begin position="36"/>
        <end position="74"/>
    </location>
</feature>
<evidence type="ECO:0000256" key="1">
    <source>
        <dbReference type="ARBA" id="ARBA00004496"/>
    </source>
</evidence>
<dbReference type="OMA" id="SCPYRRQ"/>
<dbReference type="PROSITE" id="PS50144">
    <property type="entry name" value="MATH"/>
    <property type="match status" value="1"/>
</dbReference>
<reference evidence="14" key="1">
    <citation type="submission" date="2012-12" db="EMBL/GenBank/DDBJ databases">
        <authorList>
            <person name="Hellsten U."/>
            <person name="Grimwood J."/>
            <person name="Chapman J.A."/>
            <person name="Shapiro H."/>
            <person name="Aerts A."/>
            <person name="Otillar R.P."/>
            <person name="Terry A.Y."/>
            <person name="Boore J.L."/>
            <person name="Simakov O."/>
            <person name="Marletaz F."/>
            <person name="Cho S.-J."/>
            <person name="Edsinger-Gonzales E."/>
            <person name="Havlak P."/>
            <person name="Kuo D.-H."/>
            <person name="Larsson T."/>
            <person name="Lv J."/>
            <person name="Arendt D."/>
            <person name="Savage R."/>
            <person name="Osoegawa K."/>
            <person name="de Jong P."/>
            <person name="Lindberg D.R."/>
            <person name="Seaver E.C."/>
            <person name="Weisblat D.A."/>
            <person name="Putnam N.H."/>
            <person name="Grigoriev I.V."/>
            <person name="Rokhsar D.S."/>
        </authorList>
    </citation>
    <scope>NUCLEOTIDE SEQUENCE</scope>
    <source>
        <strain evidence="14">I ESC-2004</strain>
    </source>
</reference>
<keyword evidence="3 7" id="KW-0479">Metal-binding</keyword>
<keyword evidence="14" id="KW-1185">Reference proteome</keyword>
<dbReference type="EMBL" id="AMQN01000133">
    <property type="status" value="NOT_ANNOTATED_CDS"/>
    <property type="molecule type" value="Genomic_DNA"/>
</dbReference>
<dbReference type="Gene3D" id="2.60.210.10">
    <property type="entry name" value="Apoptosis, Tumor Necrosis Factor Receptor Associated Protein 2, Chain A"/>
    <property type="match status" value="1"/>
</dbReference>
<dbReference type="SMART" id="SM00184">
    <property type="entry name" value="RING"/>
    <property type="match status" value="1"/>
</dbReference>
<dbReference type="InterPro" id="IPR001841">
    <property type="entry name" value="Znf_RING"/>
</dbReference>
<feature type="region of interest" description="Disordered" evidence="9">
    <location>
        <begin position="1"/>
        <end position="21"/>
    </location>
</feature>
<dbReference type="SUPFAM" id="SSF57850">
    <property type="entry name" value="RING/U-box"/>
    <property type="match status" value="1"/>
</dbReference>
<dbReference type="CDD" id="cd00270">
    <property type="entry name" value="MATH_TRAF_C"/>
    <property type="match status" value="1"/>
</dbReference>
<dbReference type="AlphaFoldDB" id="X1ZB38"/>
<dbReference type="InterPro" id="IPR008974">
    <property type="entry name" value="TRAF-like"/>
</dbReference>
<feature type="zinc finger region" description="TRAF-type" evidence="7">
    <location>
        <begin position="115"/>
        <end position="167"/>
    </location>
</feature>
<dbReference type="Proteomes" id="UP000014760">
    <property type="component" value="Unassembled WGS sequence"/>
</dbReference>
<feature type="domain" description="TRAF-type" evidence="12">
    <location>
        <begin position="115"/>
        <end position="167"/>
    </location>
</feature>
<dbReference type="GO" id="GO:0031663">
    <property type="term" value="P:lipopolysaccharide-mediated signaling pathway"/>
    <property type="evidence" value="ECO:0007669"/>
    <property type="project" value="TreeGrafter"/>
</dbReference>
<evidence type="ECO:0000256" key="7">
    <source>
        <dbReference type="PROSITE-ProRule" id="PRU00207"/>
    </source>
</evidence>
<comment type="subcellular location">
    <subcellularLocation>
        <location evidence="1">Cytoplasm</location>
    </subcellularLocation>
</comment>
<dbReference type="GO" id="GO:0043122">
    <property type="term" value="P:regulation of canonical NF-kappaB signal transduction"/>
    <property type="evidence" value="ECO:0007669"/>
    <property type="project" value="TreeGrafter"/>
</dbReference>
<evidence type="ECO:0000256" key="5">
    <source>
        <dbReference type="ARBA" id="ARBA00022771"/>
    </source>
</evidence>